<dbReference type="Proteomes" id="UP001469365">
    <property type="component" value="Unassembled WGS sequence"/>
</dbReference>
<proteinExistence type="predicted"/>
<dbReference type="Pfam" id="PF02082">
    <property type="entry name" value="Rrf2"/>
    <property type="match status" value="1"/>
</dbReference>
<evidence type="ECO:0000313" key="2">
    <source>
        <dbReference type="Proteomes" id="UP001469365"/>
    </source>
</evidence>
<reference evidence="1 2" key="1">
    <citation type="submission" date="2024-04" db="EMBL/GenBank/DDBJ databases">
        <title>draft genome sequnece of Paenibacillus filicis.</title>
        <authorList>
            <person name="Kim D.-U."/>
        </authorList>
    </citation>
    <scope>NUCLEOTIDE SEQUENCE [LARGE SCALE GENOMIC DNA]</scope>
    <source>
        <strain evidence="1 2">KACC14197</strain>
    </source>
</reference>
<dbReference type="PANTHER" id="PTHR33221:SF15">
    <property type="entry name" value="HTH-TYPE TRANSCRIPTIONAL REGULATOR YWGB-RELATED"/>
    <property type="match status" value="1"/>
</dbReference>
<dbReference type="PROSITE" id="PS51197">
    <property type="entry name" value="HTH_RRF2_2"/>
    <property type="match status" value="1"/>
</dbReference>
<evidence type="ECO:0000313" key="1">
    <source>
        <dbReference type="EMBL" id="MEK8129917.1"/>
    </source>
</evidence>
<keyword evidence="2" id="KW-1185">Reference proteome</keyword>
<dbReference type="PANTHER" id="PTHR33221">
    <property type="entry name" value="WINGED HELIX-TURN-HELIX TRANSCRIPTIONAL REGULATOR, RRF2 FAMILY"/>
    <property type="match status" value="1"/>
</dbReference>
<dbReference type="EMBL" id="JBBPCC010000012">
    <property type="protein sequence ID" value="MEK8129917.1"/>
    <property type="molecule type" value="Genomic_DNA"/>
</dbReference>
<sequence>MAVVSRYTISLHVLALLAYVAERSSANNHRTSEFIANSVNTNPVFIRRILSVLSKAGLVSVRYGTGAGWRIAGNPEEITFLQVYEAVEEKPLFEYHHSTPNARCPIGAGIQPALKPYYDEAEQAMKANLAKSTIADLLKDTMLFSNMSIEEADRVISVRADS</sequence>
<dbReference type="InterPro" id="IPR036388">
    <property type="entry name" value="WH-like_DNA-bd_sf"/>
</dbReference>
<dbReference type="SUPFAM" id="SSF46785">
    <property type="entry name" value="Winged helix' DNA-binding domain"/>
    <property type="match status" value="1"/>
</dbReference>
<comment type="caution">
    <text evidence="1">The sequence shown here is derived from an EMBL/GenBank/DDBJ whole genome shotgun (WGS) entry which is preliminary data.</text>
</comment>
<dbReference type="InterPro" id="IPR000944">
    <property type="entry name" value="Tscrpt_reg_Rrf2"/>
</dbReference>
<protein>
    <submittedName>
        <fullName evidence="1">Rrf2 family transcriptional regulator</fullName>
    </submittedName>
</protein>
<dbReference type="RefSeq" id="WP_341417039.1">
    <property type="nucleotide sequence ID" value="NZ_JBBPCC010000012.1"/>
</dbReference>
<name>A0ABU9DM28_9BACL</name>
<gene>
    <name evidence="1" type="ORF">WMW72_18605</name>
</gene>
<organism evidence="1 2">
    <name type="scientific">Paenibacillus filicis</name>
    <dbReference type="NCBI Taxonomy" id="669464"/>
    <lineage>
        <taxon>Bacteria</taxon>
        <taxon>Bacillati</taxon>
        <taxon>Bacillota</taxon>
        <taxon>Bacilli</taxon>
        <taxon>Bacillales</taxon>
        <taxon>Paenibacillaceae</taxon>
        <taxon>Paenibacillus</taxon>
    </lineage>
</organism>
<accession>A0ABU9DM28</accession>
<dbReference type="InterPro" id="IPR036390">
    <property type="entry name" value="WH_DNA-bd_sf"/>
</dbReference>
<dbReference type="Gene3D" id="1.10.10.10">
    <property type="entry name" value="Winged helix-like DNA-binding domain superfamily/Winged helix DNA-binding domain"/>
    <property type="match status" value="1"/>
</dbReference>